<keyword evidence="3" id="KW-1185">Reference proteome</keyword>
<comment type="caution">
    <text evidence="2">The sequence shown here is derived from an EMBL/GenBank/DDBJ whole genome shotgun (WGS) entry which is preliminary data.</text>
</comment>
<dbReference type="Pfam" id="PF09723">
    <property type="entry name" value="Zn_ribbon_8"/>
    <property type="match status" value="1"/>
</dbReference>
<dbReference type="STRING" id="485913.Krac_4101"/>
<proteinExistence type="predicted"/>
<reference evidence="2 3" key="1">
    <citation type="journal article" date="2011" name="Stand. Genomic Sci.">
        <title>Non-contiguous finished genome sequence and contextual data of the filamentous soil bacterium Ktedonobacter racemifer type strain (SOSP1-21).</title>
        <authorList>
            <person name="Chang Y.J."/>
            <person name="Land M."/>
            <person name="Hauser L."/>
            <person name="Chertkov O."/>
            <person name="Del Rio T.G."/>
            <person name="Nolan M."/>
            <person name="Copeland A."/>
            <person name="Tice H."/>
            <person name="Cheng J.F."/>
            <person name="Lucas S."/>
            <person name="Han C."/>
            <person name="Goodwin L."/>
            <person name="Pitluck S."/>
            <person name="Ivanova N."/>
            <person name="Ovchinikova G."/>
            <person name="Pati A."/>
            <person name="Chen A."/>
            <person name="Palaniappan K."/>
            <person name="Mavromatis K."/>
            <person name="Liolios K."/>
            <person name="Brettin T."/>
            <person name="Fiebig A."/>
            <person name="Rohde M."/>
            <person name="Abt B."/>
            <person name="Goker M."/>
            <person name="Detter J.C."/>
            <person name="Woyke T."/>
            <person name="Bristow J."/>
            <person name="Eisen J.A."/>
            <person name="Markowitz V."/>
            <person name="Hugenholtz P."/>
            <person name="Kyrpides N.C."/>
            <person name="Klenk H.P."/>
            <person name="Lapidus A."/>
        </authorList>
    </citation>
    <scope>NUCLEOTIDE SEQUENCE [LARGE SCALE GENOMIC DNA]</scope>
    <source>
        <strain evidence="3">DSM 44963</strain>
    </source>
</reference>
<sequence>MPVYEFVCPKCRTYFDELRPVREADDTAWCPACATEAIRQISRFAFKKAAKARSGERETTLQRSSPISHASGCACCLPAPSRSQHV</sequence>
<protein>
    <submittedName>
        <fullName evidence="2">Regulatory protein, FmdB family</fullName>
    </submittedName>
</protein>
<dbReference type="SMART" id="SM00834">
    <property type="entry name" value="CxxC_CXXC_SSSS"/>
    <property type="match status" value="1"/>
</dbReference>
<dbReference type="OrthoDB" id="9813321at2"/>
<accession>D6TY85</accession>
<dbReference type="InParanoid" id="D6TY85"/>
<evidence type="ECO:0000313" key="3">
    <source>
        <dbReference type="Proteomes" id="UP000004508"/>
    </source>
</evidence>
<dbReference type="InterPro" id="IPR013429">
    <property type="entry name" value="Regulatory_FmdB_Zinc_ribbon"/>
</dbReference>
<dbReference type="Proteomes" id="UP000004508">
    <property type="component" value="Unassembled WGS sequence"/>
</dbReference>
<evidence type="ECO:0000313" key="2">
    <source>
        <dbReference type="EMBL" id="EFH83165.1"/>
    </source>
</evidence>
<dbReference type="AlphaFoldDB" id="D6TY85"/>
<dbReference type="EMBL" id="ADVG01000003">
    <property type="protein sequence ID" value="EFH83165.1"/>
    <property type="molecule type" value="Genomic_DNA"/>
</dbReference>
<dbReference type="RefSeq" id="WP_007913664.1">
    <property type="nucleotide sequence ID" value="NZ_ADVG01000003.1"/>
</dbReference>
<gene>
    <name evidence="2" type="ORF">Krac_4101</name>
</gene>
<feature type="domain" description="Putative regulatory protein FmdB zinc ribbon" evidence="1">
    <location>
        <begin position="1"/>
        <end position="42"/>
    </location>
</feature>
<dbReference type="NCBIfam" id="TIGR02605">
    <property type="entry name" value="CxxC_CxxC_SSSS"/>
    <property type="match status" value="1"/>
</dbReference>
<organism evidence="2 3">
    <name type="scientific">Ktedonobacter racemifer DSM 44963</name>
    <dbReference type="NCBI Taxonomy" id="485913"/>
    <lineage>
        <taxon>Bacteria</taxon>
        <taxon>Bacillati</taxon>
        <taxon>Chloroflexota</taxon>
        <taxon>Ktedonobacteria</taxon>
        <taxon>Ktedonobacterales</taxon>
        <taxon>Ktedonobacteraceae</taxon>
        <taxon>Ktedonobacter</taxon>
    </lineage>
</organism>
<name>D6TY85_KTERA</name>
<evidence type="ECO:0000259" key="1">
    <source>
        <dbReference type="SMART" id="SM00834"/>
    </source>
</evidence>